<dbReference type="OrthoDB" id="8951298at2759"/>
<dbReference type="PANTHER" id="PTHR37984">
    <property type="entry name" value="PROTEIN CBG26694"/>
    <property type="match status" value="1"/>
</dbReference>
<evidence type="ECO:0000313" key="5">
    <source>
        <dbReference type="EMBL" id="CAG2197985.1"/>
    </source>
</evidence>
<reference evidence="5" key="1">
    <citation type="submission" date="2021-03" db="EMBL/GenBank/DDBJ databases">
        <authorList>
            <person name="Bekaert M."/>
        </authorList>
    </citation>
    <scope>NUCLEOTIDE SEQUENCE</scope>
</reference>
<name>A0A8S3QTR2_MYTED</name>
<dbReference type="GO" id="GO:0004519">
    <property type="term" value="F:endonuclease activity"/>
    <property type="evidence" value="ECO:0007669"/>
    <property type="project" value="UniProtKB-KW"/>
</dbReference>
<evidence type="ECO:0000256" key="4">
    <source>
        <dbReference type="ARBA" id="ARBA00022759"/>
    </source>
</evidence>
<dbReference type="InterPro" id="IPR050951">
    <property type="entry name" value="Retrovirus_Pol_polyprotein"/>
</dbReference>
<evidence type="ECO:0000313" key="6">
    <source>
        <dbReference type="Proteomes" id="UP000683360"/>
    </source>
</evidence>
<evidence type="ECO:0000256" key="1">
    <source>
        <dbReference type="ARBA" id="ARBA00022679"/>
    </source>
</evidence>
<keyword evidence="2" id="KW-0548">Nucleotidyltransferase</keyword>
<comment type="caution">
    <text evidence="5">The sequence shown here is derived from an EMBL/GenBank/DDBJ whole genome shotgun (WGS) entry which is preliminary data.</text>
</comment>
<dbReference type="InterPro" id="IPR021109">
    <property type="entry name" value="Peptidase_aspartic_dom_sf"/>
</dbReference>
<keyword evidence="4" id="KW-0378">Hydrolase</keyword>
<dbReference type="EMBL" id="CAJPWZ010000659">
    <property type="protein sequence ID" value="CAG2197985.1"/>
    <property type="molecule type" value="Genomic_DNA"/>
</dbReference>
<organism evidence="5 6">
    <name type="scientific">Mytilus edulis</name>
    <name type="common">Blue mussel</name>
    <dbReference type="NCBI Taxonomy" id="6550"/>
    <lineage>
        <taxon>Eukaryota</taxon>
        <taxon>Metazoa</taxon>
        <taxon>Spiralia</taxon>
        <taxon>Lophotrochozoa</taxon>
        <taxon>Mollusca</taxon>
        <taxon>Bivalvia</taxon>
        <taxon>Autobranchia</taxon>
        <taxon>Pteriomorphia</taxon>
        <taxon>Mytilida</taxon>
        <taxon>Mytiloidea</taxon>
        <taxon>Mytilidae</taxon>
        <taxon>Mytilinae</taxon>
        <taxon>Mytilus</taxon>
    </lineage>
</organism>
<keyword evidence="3" id="KW-0540">Nuclease</keyword>
<protein>
    <submittedName>
        <fullName evidence="5">Uncharacterized protein</fullName>
    </submittedName>
</protein>
<keyword evidence="6" id="KW-1185">Reference proteome</keyword>
<gene>
    <name evidence="5" type="ORF">MEDL_12776</name>
</gene>
<accession>A0A8S3QTR2</accession>
<dbReference type="AlphaFoldDB" id="A0A8S3QTR2"/>
<proteinExistence type="predicted"/>
<evidence type="ECO:0000256" key="2">
    <source>
        <dbReference type="ARBA" id="ARBA00022695"/>
    </source>
</evidence>
<keyword evidence="1" id="KW-0808">Transferase</keyword>
<dbReference type="GO" id="GO:0016779">
    <property type="term" value="F:nucleotidyltransferase activity"/>
    <property type="evidence" value="ECO:0007669"/>
    <property type="project" value="UniProtKB-KW"/>
</dbReference>
<dbReference type="PANTHER" id="PTHR37984:SF5">
    <property type="entry name" value="PROTEIN NYNRIN-LIKE"/>
    <property type="match status" value="1"/>
</dbReference>
<keyword evidence="4" id="KW-0255">Endonuclease</keyword>
<dbReference type="Proteomes" id="UP000683360">
    <property type="component" value="Unassembled WGS sequence"/>
</dbReference>
<sequence>MSILHSRKYFSIPESQRPVLSKSGVRLKLANGDLQATIGKAEFSITINGKCFQHILLIADIDTPAILGYDLLNRHNCKIDLGKGTITFGGTEIACQKESQMATIFKVTIDENVTLPPFSESIIRATIVGDSSHISDAIVEPEEPSTDTNFHVARSVVDLAMSEPPERSEVVRTNIITTNTEDPEKTYSILPHHLEGLFVASSRELSEEQRVQLEHLLIRHSDAFAKSKNDLGCCDLIEHTIDTVPFLVRTDHGALNWIMNFKNPEGQTARWLEILASYNFTIQHRPGRQHNNADGLSRRPCSPCTYCTRQESKNRENTEKDDIEHVRVAKGATKEPEIFDTEEVDIEDNTDSFEWVQSRSLVEIATAQQNDTILKQLREMKVKGYRKAQLGRYFFSKHNFESLLGPMEQDKIGKWCPV</sequence>
<dbReference type="Gene3D" id="2.40.70.10">
    <property type="entry name" value="Acid Proteases"/>
    <property type="match status" value="1"/>
</dbReference>
<evidence type="ECO:0000256" key="3">
    <source>
        <dbReference type="ARBA" id="ARBA00022722"/>
    </source>
</evidence>